<accession>A0A1T4LUP4</accession>
<reference evidence="2 3" key="1">
    <citation type="submission" date="2017-02" db="EMBL/GenBank/DDBJ databases">
        <authorList>
            <person name="Peterson S.W."/>
        </authorList>
    </citation>
    <scope>NUCLEOTIDE SEQUENCE [LARGE SCALE GENOMIC DNA]</scope>
    <source>
        <strain evidence="2 3">DSM 15102</strain>
    </source>
</reference>
<keyword evidence="3" id="KW-1185">Reference proteome</keyword>
<sequence length="75" mass="8442">MAVEANIISTKMQLKLNTGLDEKGKEIIKTKTYSNVKPDAKDQVIYDIASSLAVLQQHDLEEIHRVNDTILISME</sequence>
<gene>
    <name evidence="2" type="ORF">SAMN02745973_01086</name>
</gene>
<evidence type="ECO:0000313" key="3">
    <source>
        <dbReference type="Proteomes" id="UP000196365"/>
    </source>
</evidence>
<protein>
    <recommendedName>
        <fullName evidence="1">DUF1659 domain-containing protein</fullName>
    </recommendedName>
</protein>
<dbReference type="Pfam" id="PF07872">
    <property type="entry name" value="DUF1659"/>
    <property type="match status" value="1"/>
</dbReference>
<feature type="domain" description="DUF1659" evidence="1">
    <location>
        <begin position="2"/>
        <end position="72"/>
    </location>
</feature>
<dbReference type="Proteomes" id="UP000196365">
    <property type="component" value="Unassembled WGS sequence"/>
</dbReference>
<organism evidence="2 3">
    <name type="scientific">Garciella nitratireducens DSM 15102</name>
    <dbReference type="NCBI Taxonomy" id="1121911"/>
    <lineage>
        <taxon>Bacteria</taxon>
        <taxon>Bacillati</taxon>
        <taxon>Bacillota</taxon>
        <taxon>Clostridia</taxon>
        <taxon>Eubacteriales</taxon>
        <taxon>Eubacteriaceae</taxon>
        <taxon>Garciella</taxon>
    </lineage>
</organism>
<dbReference type="InterPro" id="IPR012454">
    <property type="entry name" value="DUF1659"/>
</dbReference>
<dbReference type="AlphaFoldDB" id="A0A1T4LUP4"/>
<dbReference type="RefSeq" id="WP_087678539.1">
    <property type="nucleotide sequence ID" value="NZ_FUWV01000005.1"/>
</dbReference>
<evidence type="ECO:0000259" key="1">
    <source>
        <dbReference type="Pfam" id="PF07872"/>
    </source>
</evidence>
<proteinExistence type="predicted"/>
<name>A0A1T4LUP4_9FIRM</name>
<dbReference type="EMBL" id="FUWV01000005">
    <property type="protein sequence ID" value="SJZ58367.1"/>
    <property type="molecule type" value="Genomic_DNA"/>
</dbReference>
<dbReference type="OrthoDB" id="1778796at2"/>
<evidence type="ECO:0000313" key="2">
    <source>
        <dbReference type="EMBL" id="SJZ58367.1"/>
    </source>
</evidence>